<evidence type="ECO:0000313" key="2">
    <source>
        <dbReference type="Proteomes" id="UP001280581"/>
    </source>
</evidence>
<gene>
    <name evidence="1" type="ORF">GRF29_185g1139446</name>
</gene>
<accession>A0AAN6LQB8</accession>
<evidence type="ECO:0000313" key="1">
    <source>
        <dbReference type="EMBL" id="KAK3201491.1"/>
    </source>
</evidence>
<organism evidence="1 2">
    <name type="scientific">Pseudopithomyces chartarum</name>
    <dbReference type="NCBI Taxonomy" id="1892770"/>
    <lineage>
        <taxon>Eukaryota</taxon>
        <taxon>Fungi</taxon>
        <taxon>Dikarya</taxon>
        <taxon>Ascomycota</taxon>
        <taxon>Pezizomycotina</taxon>
        <taxon>Dothideomycetes</taxon>
        <taxon>Pleosporomycetidae</taxon>
        <taxon>Pleosporales</taxon>
        <taxon>Massarineae</taxon>
        <taxon>Didymosphaeriaceae</taxon>
        <taxon>Pseudopithomyces</taxon>
    </lineage>
</organism>
<protein>
    <submittedName>
        <fullName evidence="1">Uncharacterized protein</fullName>
    </submittedName>
</protein>
<name>A0AAN6LQB8_9PLEO</name>
<comment type="caution">
    <text evidence="1">The sequence shown here is derived from an EMBL/GenBank/DDBJ whole genome shotgun (WGS) entry which is preliminary data.</text>
</comment>
<dbReference type="Proteomes" id="UP001280581">
    <property type="component" value="Unassembled WGS sequence"/>
</dbReference>
<sequence>MFNSLKIFAWKKGSFRFLNLPKEIRLMVYDRLPREIKHTHIILHERSDQITLVRPYMELTILCTCQTIYSEANHLVQRSITRFILDKPPRGIGGTDSTQPSLAFGTLARLSMVQLHTLYRGVDFLDPDVLCQRFRQRYPATVFSEFHEMADWLLTKSVARDEIITYIKVSAVQLLRQRIKQKIEQVPKFRLEYAFRCESILHGTPADTFRSFFQVVDASNWTSLKHEGIYVALVGHYSWPHGLMDMLSNSFRRVGLDVGVQTMLRKCFFKLRGAIQADRILPHSWFEEQIGLDFANWGSSRLTQWRNMPTAVEVYADPHMSFEHWQQNWRPTVLTYAMTKENSATYKLAFQAFLDVGSFLLRP</sequence>
<dbReference type="AlphaFoldDB" id="A0AAN6LQB8"/>
<reference evidence="1 2" key="1">
    <citation type="submission" date="2021-02" db="EMBL/GenBank/DDBJ databases">
        <title>Genome assembly of Pseudopithomyces chartarum.</title>
        <authorList>
            <person name="Jauregui R."/>
            <person name="Singh J."/>
            <person name="Voisey C."/>
        </authorList>
    </citation>
    <scope>NUCLEOTIDE SEQUENCE [LARGE SCALE GENOMIC DNA]</scope>
    <source>
        <strain evidence="1 2">AGR01</strain>
    </source>
</reference>
<dbReference type="EMBL" id="WVTA01000016">
    <property type="protein sequence ID" value="KAK3201491.1"/>
    <property type="molecule type" value="Genomic_DNA"/>
</dbReference>
<proteinExistence type="predicted"/>
<keyword evidence="2" id="KW-1185">Reference proteome</keyword>